<feature type="domain" description="EamA" evidence="7">
    <location>
        <begin position="145"/>
        <end position="274"/>
    </location>
</feature>
<dbReference type="HOGENOM" id="CLU_033863_21_3_6"/>
<dbReference type="InterPro" id="IPR051258">
    <property type="entry name" value="Diverse_Substrate_Transporter"/>
</dbReference>
<evidence type="ECO:0000256" key="4">
    <source>
        <dbReference type="ARBA" id="ARBA00022989"/>
    </source>
</evidence>
<feature type="transmembrane region" description="Helical" evidence="6">
    <location>
        <begin position="92"/>
        <end position="110"/>
    </location>
</feature>
<evidence type="ECO:0000313" key="8">
    <source>
        <dbReference type="EMBL" id="ABZ77870.1"/>
    </source>
</evidence>
<evidence type="ECO:0000256" key="6">
    <source>
        <dbReference type="SAM" id="Phobius"/>
    </source>
</evidence>
<feature type="transmembrane region" description="Helical" evidence="6">
    <location>
        <begin position="171"/>
        <end position="191"/>
    </location>
</feature>
<dbReference type="KEGG" id="shl:Shal_3324"/>
<name>B0TRV8_SHEHH</name>
<sequence>MRGVLYLFIATLLAAVGWVASKIVVQSMPGELFIGSRFLLASLVLLPFCYKSLLKLSMKQVLSACGVGVFLGLALQVWIYAVSISDSLSEGAFIMSLAMIIAPLTAWLLFQVKPNRAFWIALPVSITGMMLLSLTNGWRMEASQLLFLLASALLSVHFVMNKRISGNLKPLVSICLQLFVVGLVGLMYAAFTQPHTIGFSSNLIIWFAISTLIATSVRYLLQTMGQYKVSMETAALLMILEPVWTMFLSVYMLGETIEPQKLIGGLFILSSLFVYIKLSRREAKAVQAKAEQAGTEMQVKAKKVLGSRF</sequence>
<evidence type="ECO:0000256" key="3">
    <source>
        <dbReference type="ARBA" id="ARBA00022692"/>
    </source>
</evidence>
<feature type="transmembrane region" description="Helical" evidence="6">
    <location>
        <begin position="233"/>
        <end position="254"/>
    </location>
</feature>
<dbReference type="AlphaFoldDB" id="B0TRV8"/>
<feature type="transmembrane region" description="Helical" evidence="6">
    <location>
        <begin position="203"/>
        <end position="221"/>
    </location>
</feature>
<evidence type="ECO:0000256" key="1">
    <source>
        <dbReference type="ARBA" id="ARBA00004651"/>
    </source>
</evidence>
<evidence type="ECO:0000313" key="9">
    <source>
        <dbReference type="Proteomes" id="UP000001317"/>
    </source>
</evidence>
<keyword evidence="5 6" id="KW-0472">Membrane</keyword>
<feature type="transmembrane region" description="Helical" evidence="6">
    <location>
        <begin position="260"/>
        <end position="278"/>
    </location>
</feature>
<dbReference type="GO" id="GO:0005886">
    <property type="term" value="C:plasma membrane"/>
    <property type="evidence" value="ECO:0007669"/>
    <property type="project" value="UniProtKB-SubCell"/>
</dbReference>
<dbReference type="EMBL" id="CP000931">
    <property type="protein sequence ID" value="ABZ77870.1"/>
    <property type="molecule type" value="Genomic_DNA"/>
</dbReference>
<dbReference type="STRING" id="458817.Shal_3324"/>
<dbReference type="PANTHER" id="PTHR42920">
    <property type="entry name" value="OS03G0707200 PROTEIN-RELATED"/>
    <property type="match status" value="1"/>
</dbReference>
<protein>
    <recommendedName>
        <fullName evidence="7">EamA domain-containing protein</fullName>
    </recommendedName>
</protein>
<evidence type="ECO:0000256" key="5">
    <source>
        <dbReference type="ARBA" id="ARBA00023136"/>
    </source>
</evidence>
<keyword evidence="3 6" id="KW-0812">Transmembrane</keyword>
<gene>
    <name evidence="8" type="ordered locus">Shal_3324</name>
</gene>
<proteinExistence type="predicted"/>
<feature type="transmembrane region" description="Helical" evidence="6">
    <location>
        <begin position="32"/>
        <end position="49"/>
    </location>
</feature>
<dbReference type="InterPro" id="IPR037185">
    <property type="entry name" value="EmrE-like"/>
</dbReference>
<dbReference type="PANTHER" id="PTHR42920:SF5">
    <property type="entry name" value="EAMA DOMAIN-CONTAINING PROTEIN"/>
    <property type="match status" value="1"/>
</dbReference>
<dbReference type="eggNOG" id="COG0697">
    <property type="taxonomic scope" value="Bacteria"/>
</dbReference>
<reference evidence="8" key="1">
    <citation type="submission" date="2008-01" db="EMBL/GenBank/DDBJ databases">
        <title>Complete sequence of Shewanella halifaxensis HAW-EB4.</title>
        <authorList>
            <consortium name="US DOE Joint Genome Institute"/>
            <person name="Copeland A."/>
            <person name="Lucas S."/>
            <person name="Lapidus A."/>
            <person name="Glavina del Rio T."/>
            <person name="Dalin E."/>
            <person name="Tice H."/>
            <person name="Bruce D."/>
            <person name="Goodwin L."/>
            <person name="Pitluck S."/>
            <person name="Sims D."/>
            <person name="Brettin T."/>
            <person name="Detter J.C."/>
            <person name="Han C."/>
            <person name="Kuske C.R."/>
            <person name="Schmutz J."/>
            <person name="Larimer F."/>
            <person name="Land M."/>
            <person name="Hauser L."/>
            <person name="Kyrpides N."/>
            <person name="Kim E."/>
            <person name="Zhao J.-S."/>
            <person name="Richardson P."/>
        </authorList>
    </citation>
    <scope>NUCLEOTIDE SEQUENCE [LARGE SCALE GENOMIC DNA]</scope>
    <source>
        <strain evidence="8">HAW-EB4</strain>
    </source>
</reference>
<feature type="transmembrane region" description="Helical" evidence="6">
    <location>
        <begin position="61"/>
        <end position="80"/>
    </location>
</feature>
<evidence type="ECO:0000256" key="2">
    <source>
        <dbReference type="ARBA" id="ARBA00022475"/>
    </source>
</evidence>
<organism evidence="8 9">
    <name type="scientific">Shewanella halifaxensis (strain HAW-EB4)</name>
    <dbReference type="NCBI Taxonomy" id="458817"/>
    <lineage>
        <taxon>Bacteria</taxon>
        <taxon>Pseudomonadati</taxon>
        <taxon>Pseudomonadota</taxon>
        <taxon>Gammaproteobacteria</taxon>
        <taxon>Alteromonadales</taxon>
        <taxon>Shewanellaceae</taxon>
        <taxon>Shewanella</taxon>
    </lineage>
</organism>
<dbReference type="InterPro" id="IPR000620">
    <property type="entry name" value="EamA_dom"/>
</dbReference>
<dbReference type="Proteomes" id="UP000001317">
    <property type="component" value="Chromosome"/>
</dbReference>
<keyword evidence="4 6" id="KW-1133">Transmembrane helix</keyword>
<dbReference type="Pfam" id="PF00892">
    <property type="entry name" value="EamA"/>
    <property type="match status" value="2"/>
</dbReference>
<accession>B0TRV8</accession>
<keyword evidence="2" id="KW-1003">Cell membrane</keyword>
<feature type="domain" description="EamA" evidence="7">
    <location>
        <begin position="2"/>
        <end position="133"/>
    </location>
</feature>
<comment type="subcellular location">
    <subcellularLocation>
        <location evidence="1">Cell membrane</location>
        <topology evidence="1">Multi-pass membrane protein</topology>
    </subcellularLocation>
</comment>
<keyword evidence="9" id="KW-1185">Reference proteome</keyword>
<feature type="transmembrane region" description="Helical" evidence="6">
    <location>
        <begin position="117"/>
        <end position="136"/>
    </location>
</feature>
<dbReference type="OrthoDB" id="8370318at2"/>
<feature type="transmembrane region" description="Helical" evidence="6">
    <location>
        <begin position="142"/>
        <end position="159"/>
    </location>
</feature>
<evidence type="ECO:0000259" key="7">
    <source>
        <dbReference type="Pfam" id="PF00892"/>
    </source>
</evidence>
<dbReference type="SUPFAM" id="SSF103481">
    <property type="entry name" value="Multidrug resistance efflux transporter EmrE"/>
    <property type="match status" value="2"/>
</dbReference>
<dbReference type="RefSeq" id="WP_012278391.1">
    <property type="nucleotide sequence ID" value="NC_010334.1"/>
</dbReference>